<reference evidence="3" key="1">
    <citation type="submission" date="2021-11" db="EMBL/GenBank/DDBJ databases">
        <authorList>
            <person name="Rodrigo-Torres L."/>
            <person name="Arahal R. D."/>
            <person name="Lucena T."/>
        </authorList>
    </citation>
    <scope>NUCLEOTIDE SEQUENCE</scope>
    <source>
        <strain evidence="3">CECT 7928</strain>
    </source>
</reference>
<evidence type="ECO:0000313" key="3">
    <source>
        <dbReference type="EMBL" id="CAH0540368.1"/>
    </source>
</evidence>
<comment type="similarity">
    <text evidence="1">Belongs to the transposase 8 family.</text>
</comment>
<dbReference type="Pfam" id="PF01527">
    <property type="entry name" value="HTH_Tnp_1"/>
    <property type="match status" value="1"/>
</dbReference>
<dbReference type="PANTHER" id="PTHR33215:SF13">
    <property type="entry name" value="PROTEIN DISTAL ANTENNA"/>
    <property type="match status" value="1"/>
</dbReference>
<keyword evidence="2" id="KW-0175">Coiled coil</keyword>
<keyword evidence="4" id="KW-1185">Reference proteome</keyword>
<dbReference type="Gene3D" id="1.10.10.60">
    <property type="entry name" value="Homeodomain-like"/>
    <property type="match status" value="1"/>
</dbReference>
<dbReference type="Proteomes" id="UP000838748">
    <property type="component" value="Unassembled WGS sequence"/>
</dbReference>
<feature type="coiled-coil region" evidence="2">
    <location>
        <begin position="59"/>
        <end position="86"/>
    </location>
</feature>
<dbReference type="SUPFAM" id="SSF46689">
    <property type="entry name" value="Homeodomain-like"/>
    <property type="match status" value="1"/>
</dbReference>
<accession>A0ABM9A6X2</accession>
<dbReference type="InterPro" id="IPR051839">
    <property type="entry name" value="RD_transcriptional_regulator"/>
</dbReference>
<proteinExistence type="inferred from homology"/>
<dbReference type="EMBL" id="CAKLDM010000002">
    <property type="protein sequence ID" value="CAH0540368.1"/>
    <property type="molecule type" value="Genomic_DNA"/>
</dbReference>
<evidence type="ECO:0008006" key="5">
    <source>
        <dbReference type="Google" id="ProtNLM"/>
    </source>
</evidence>
<dbReference type="InterPro" id="IPR009057">
    <property type="entry name" value="Homeodomain-like_sf"/>
</dbReference>
<name>A0ABM9A6X2_9VIBR</name>
<organism evidence="3 4">
    <name type="scientific">Vibrio marisflavi CECT 7928</name>
    <dbReference type="NCBI Taxonomy" id="634439"/>
    <lineage>
        <taxon>Bacteria</taxon>
        <taxon>Pseudomonadati</taxon>
        <taxon>Pseudomonadota</taxon>
        <taxon>Gammaproteobacteria</taxon>
        <taxon>Vibrionales</taxon>
        <taxon>Vibrionaceae</taxon>
        <taxon>Vibrio</taxon>
    </lineage>
</organism>
<gene>
    <name evidence="3" type="ORF">VMF7928_02813</name>
</gene>
<dbReference type="PANTHER" id="PTHR33215">
    <property type="entry name" value="PROTEIN DISTAL ANTENNA"/>
    <property type="match status" value="1"/>
</dbReference>
<dbReference type="InterPro" id="IPR002514">
    <property type="entry name" value="Transposase_8"/>
</dbReference>
<sequence length="184" mass="20538">MTRRKNRTYTNEFKQEAVALVTEQGYSVPKAAASLGITDKLLYNWKAKFEAEQSGEALSADERVELIRLRKENKELRMEKDILKKASALLLCSCANIVTSLSKTMVITLTAISSEPSPPCYGVKQRNKDSRSGIAPTATMMTVSLSRVEIVTARNVSIVQYQTGLKGRKVSCFQFIPHFFQSHA</sequence>
<evidence type="ECO:0000313" key="4">
    <source>
        <dbReference type="Proteomes" id="UP000838748"/>
    </source>
</evidence>
<comment type="caution">
    <text evidence="3">The sequence shown here is derived from an EMBL/GenBank/DDBJ whole genome shotgun (WGS) entry which is preliminary data.</text>
</comment>
<protein>
    <recommendedName>
        <fullName evidence="5">Transposase</fullName>
    </recommendedName>
</protein>
<evidence type="ECO:0000256" key="1">
    <source>
        <dbReference type="ARBA" id="ARBA00009964"/>
    </source>
</evidence>
<evidence type="ECO:0000256" key="2">
    <source>
        <dbReference type="SAM" id="Coils"/>
    </source>
</evidence>